<feature type="compositionally biased region" description="Basic and acidic residues" evidence="4">
    <location>
        <begin position="581"/>
        <end position="592"/>
    </location>
</feature>
<dbReference type="InterPro" id="IPR027417">
    <property type="entry name" value="P-loop_NTPase"/>
</dbReference>
<feature type="compositionally biased region" description="Basic residues" evidence="4">
    <location>
        <begin position="44"/>
        <end position="57"/>
    </location>
</feature>
<dbReference type="GO" id="GO:0003924">
    <property type="term" value="F:GTPase activity"/>
    <property type="evidence" value="ECO:0007669"/>
    <property type="project" value="InterPro"/>
</dbReference>
<feature type="region of interest" description="Disordered" evidence="4">
    <location>
        <begin position="1"/>
        <end position="57"/>
    </location>
</feature>
<dbReference type="InterPro" id="IPR005225">
    <property type="entry name" value="Small_GTP-bd"/>
</dbReference>
<comment type="caution">
    <text evidence="5">The sequence shown here is derived from an EMBL/GenBank/DDBJ whole genome shotgun (WGS) entry which is preliminary data.</text>
</comment>
<dbReference type="SMART" id="SM00176">
    <property type="entry name" value="RAN"/>
    <property type="match status" value="1"/>
</dbReference>
<dbReference type="InterPro" id="IPR001806">
    <property type="entry name" value="Small_GTPase"/>
</dbReference>
<evidence type="ECO:0000313" key="5">
    <source>
        <dbReference type="EMBL" id="CAK6982866.1"/>
    </source>
</evidence>
<dbReference type="SMART" id="SM00173">
    <property type="entry name" value="RAS"/>
    <property type="match status" value="1"/>
</dbReference>
<dbReference type="Gene3D" id="3.40.50.300">
    <property type="entry name" value="P-loop containing nucleotide triphosphate hydrolases"/>
    <property type="match status" value="1"/>
</dbReference>
<dbReference type="SMART" id="SM00174">
    <property type="entry name" value="RHO"/>
    <property type="match status" value="1"/>
</dbReference>
<protein>
    <submittedName>
        <fullName evidence="5">Ras and EF-hand domain-containing protein</fullName>
    </submittedName>
</protein>
<gene>
    <name evidence="5" type="ORF">FSCOSCO3_A037534</name>
</gene>
<feature type="compositionally biased region" description="Basic and acidic residues" evidence="4">
    <location>
        <begin position="685"/>
        <end position="695"/>
    </location>
</feature>
<dbReference type="CDD" id="cd00154">
    <property type="entry name" value="Rab"/>
    <property type="match status" value="1"/>
</dbReference>
<feature type="region of interest" description="Disordered" evidence="4">
    <location>
        <begin position="472"/>
        <end position="630"/>
    </location>
</feature>
<evidence type="ECO:0000256" key="4">
    <source>
        <dbReference type="SAM" id="MobiDB-lite"/>
    </source>
</evidence>
<evidence type="ECO:0000256" key="3">
    <source>
        <dbReference type="ARBA" id="ARBA00023288"/>
    </source>
</evidence>
<dbReference type="Proteomes" id="UP001314229">
    <property type="component" value="Unassembled WGS sequence"/>
</dbReference>
<evidence type="ECO:0000313" key="6">
    <source>
        <dbReference type="Proteomes" id="UP001314229"/>
    </source>
</evidence>
<dbReference type="EMBL" id="CAWUFR010001124">
    <property type="protein sequence ID" value="CAK6982866.1"/>
    <property type="molecule type" value="Genomic_DNA"/>
</dbReference>
<feature type="region of interest" description="Disordered" evidence="4">
    <location>
        <begin position="654"/>
        <end position="710"/>
    </location>
</feature>
<evidence type="ECO:0000256" key="2">
    <source>
        <dbReference type="ARBA" id="ARBA00023134"/>
    </source>
</evidence>
<keyword evidence="6" id="KW-1185">Reference proteome</keyword>
<dbReference type="PROSITE" id="PS51419">
    <property type="entry name" value="RAB"/>
    <property type="match status" value="1"/>
</dbReference>
<dbReference type="PANTHER" id="PTHR47977">
    <property type="entry name" value="RAS-RELATED PROTEIN RAB"/>
    <property type="match status" value="1"/>
</dbReference>
<dbReference type="Pfam" id="PF00071">
    <property type="entry name" value="Ras"/>
    <property type="match status" value="1"/>
</dbReference>
<accession>A0AAV1QF22</accession>
<dbReference type="GO" id="GO:0005525">
    <property type="term" value="F:GTP binding"/>
    <property type="evidence" value="ECO:0007669"/>
    <property type="project" value="UniProtKB-KW"/>
</dbReference>
<feature type="compositionally biased region" description="Low complexity" evidence="4">
    <location>
        <begin position="698"/>
        <end position="710"/>
    </location>
</feature>
<dbReference type="NCBIfam" id="TIGR00231">
    <property type="entry name" value="small_GTP"/>
    <property type="match status" value="1"/>
</dbReference>
<sequence length="902" mass="99868">MDYSSGKDESSVQSGIQYPLDSQPQDDSVSIKAQTHTGFNPTVNRRKMGSSRRHKGRQFVKDSVAVTDMDPKYEAIENTLEEQAFETMKMSSASETTKQEEFKEQTDLGLEPAEVRIYSTLNKEDNTENNQEQDTILSENVVLQQEEAFQVQNMGAISSDKNNYNTEAESSINVHISGQDEVGGKCEAQEINVSHEVSHAELLSADTLSTLHIGHEGAEPAVDVSENSGISNIDDAHQRQQGTQVTSDYSENLQIKSKQRKRKLGSTRRDLIRKQEVETYNKYETEESDLPAESDTTNLDKVQEVAKVQLIVTTHVSQNENAKLPLSTVHKEQQEINEASAVQDQQGTIHSSTYDLQSTESNRISGIGDFMAFLPEQSASFSEEVVNAIKYFQVPDTGDKNVVDDVTRSGHGTNEKEDLVQTTEASGVAVADLEIEKYVIRGGAEEGHKNAQADIQEPKDVNEGAHITNFEMKYASPNLNPTNRRRKLGSTRKNLVTKREEVHQKQKVDDETTETNIGDVMSEGVSGIKEKELQLQKENKDSDSEPGKEAVEPSHAGDSYTKPPGHQEVEENPAVSGQLEETERHLTLDDIPAKLASSPKHDATSESAYGGRRKKFGSNRKSHGHKTAREDRIIETRRDVKIITEESGIKILEEHREESGLDKKSEVMESDKTPLSNVSISETGGHSETESEKTSIRLGQESQSSLSLGDSNGAGRYNVVMIGDSNVGKTSFMKRAQSGKFSFDIPASVGLDSCLWTVVVDGKPVMLQLWDTAGQERFHSITKQIFHKAQAFLLMYDITSPQSFSAVRYWAGCIQNGAVEDVTILLLGNKSDHAERKVTNREGEILAKEYNSDFMECSAATGENVVQSLEIVARLLSQKVDTRKEAVVLQKEPPKKKTSGCC</sequence>
<feature type="compositionally biased region" description="Basic residues" evidence="4">
    <location>
        <begin position="611"/>
        <end position="626"/>
    </location>
</feature>
<keyword evidence="1" id="KW-0547">Nucleotide-binding</keyword>
<dbReference type="FunFam" id="3.40.50.300:FF:001129">
    <property type="entry name" value="ras-related protein Rab-44 isoform X2"/>
    <property type="match status" value="1"/>
</dbReference>
<dbReference type="SMART" id="SM00175">
    <property type="entry name" value="RAB"/>
    <property type="match status" value="1"/>
</dbReference>
<reference evidence="5 6" key="1">
    <citation type="submission" date="2024-01" db="EMBL/GenBank/DDBJ databases">
        <authorList>
            <person name="Alioto T."/>
            <person name="Alioto T."/>
            <person name="Gomez Garrido J."/>
        </authorList>
    </citation>
    <scope>NUCLEOTIDE SEQUENCE [LARGE SCALE GENOMIC DNA]</scope>
</reference>
<feature type="compositionally biased region" description="Basic and acidic residues" evidence="4">
    <location>
        <begin position="654"/>
        <end position="672"/>
    </location>
</feature>
<dbReference type="PRINTS" id="PR00449">
    <property type="entry name" value="RASTRNSFRMNG"/>
</dbReference>
<feature type="compositionally biased region" description="Basic and acidic residues" evidence="4">
    <location>
        <begin position="1"/>
        <end position="10"/>
    </location>
</feature>
<dbReference type="PROSITE" id="PS51421">
    <property type="entry name" value="RAS"/>
    <property type="match status" value="1"/>
</dbReference>
<keyword evidence="3" id="KW-0449">Lipoprotein</keyword>
<proteinExistence type="predicted"/>
<keyword evidence="2" id="KW-0342">GTP-binding</keyword>
<feature type="compositionally biased region" description="Basic and acidic residues" evidence="4">
    <location>
        <begin position="528"/>
        <end position="552"/>
    </location>
</feature>
<dbReference type="PROSITE" id="PS51420">
    <property type="entry name" value="RHO"/>
    <property type="match status" value="1"/>
</dbReference>
<dbReference type="AlphaFoldDB" id="A0AAV1QF22"/>
<feature type="compositionally biased region" description="Basic and acidic residues" evidence="4">
    <location>
        <begin position="497"/>
        <end position="510"/>
    </location>
</feature>
<evidence type="ECO:0000256" key="1">
    <source>
        <dbReference type="ARBA" id="ARBA00022741"/>
    </source>
</evidence>
<dbReference type="SUPFAM" id="SSF52540">
    <property type="entry name" value="P-loop containing nucleoside triphosphate hydrolases"/>
    <property type="match status" value="1"/>
</dbReference>
<organism evidence="5 6">
    <name type="scientific">Scomber scombrus</name>
    <name type="common">Atlantic mackerel</name>
    <name type="synonym">Scomber vernalis</name>
    <dbReference type="NCBI Taxonomy" id="13677"/>
    <lineage>
        <taxon>Eukaryota</taxon>
        <taxon>Metazoa</taxon>
        <taxon>Chordata</taxon>
        <taxon>Craniata</taxon>
        <taxon>Vertebrata</taxon>
        <taxon>Euteleostomi</taxon>
        <taxon>Actinopterygii</taxon>
        <taxon>Neopterygii</taxon>
        <taxon>Teleostei</taxon>
        <taxon>Neoteleostei</taxon>
        <taxon>Acanthomorphata</taxon>
        <taxon>Pelagiaria</taxon>
        <taxon>Scombriformes</taxon>
        <taxon>Scombridae</taxon>
        <taxon>Scomber</taxon>
    </lineage>
</organism>
<dbReference type="InterPro" id="IPR050227">
    <property type="entry name" value="Rab"/>
</dbReference>
<feature type="compositionally biased region" description="Polar residues" evidence="4">
    <location>
        <begin position="11"/>
        <end position="43"/>
    </location>
</feature>
<name>A0AAV1QF22_SCOSC</name>